<dbReference type="Proteomes" id="UP001497453">
    <property type="component" value="Chromosome 3"/>
</dbReference>
<feature type="compositionally biased region" description="Basic and acidic residues" evidence="6">
    <location>
        <begin position="251"/>
        <end position="261"/>
    </location>
</feature>
<feature type="domain" description="C2H2-type" evidence="7">
    <location>
        <begin position="458"/>
        <end position="487"/>
    </location>
</feature>
<dbReference type="SUPFAM" id="SSF57667">
    <property type="entry name" value="beta-beta-alpha zinc fingers"/>
    <property type="match status" value="2"/>
</dbReference>
<evidence type="ECO:0000256" key="1">
    <source>
        <dbReference type="ARBA" id="ARBA00022723"/>
    </source>
</evidence>
<feature type="compositionally biased region" description="Acidic residues" evidence="6">
    <location>
        <begin position="565"/>
        <end position="576"/>
    </location>
</feature>
<feature type="compositionally biased region" description="Low complexity" evidence="6">
    <location>
        <begin position="272"/>
        <end position="306"/>
    </location>
</feature>
<feature type="region of interest" description="Disordered" evidence="6">
    <location>
        <begin position="145"/>
        <end position="350"/>
    </location>
</feature>
<dbReference type="PANTHER" id="PTHR14003:SF20">
    <property type="entry name" value="FINGER DOMAIN PROTEIN, PUTATIVE (AFU_ORTHOLOGUE AFUA_4G10380)-RELATED"/>
    <property type="match status" value="1"/>
</dbReference>
<evidence type="ECO:0000256" key="4">
    <source>
        <dbReference type="ARBA" id="ARBA00022833"/>
    </source>
</evidence>
<feature type="compositionally biased region" description="Low complexity" evidence="6">
    <location>
        <begin position="626"/>
        <end position="636"/>
    </location>
</feature>
<sequence>MIMNHEEHGHVLNLSDVVHDETIGEDEDHHSGPLSSNYDPNDIPIDPALDDLTSDHTLGNSSNGPSYMEQLEREIASLLNQSAMDASAALLSAAAQQRQTETGEKRDLHDRHGTESGGDIDASVPDFSTGLAAFLEAAAQQAQESERAFAASDPLASQRKEREREKMTTRAAPAFHSLTADDKPLTSPGAAGAGSGTDGSEYLYDGELESNPEEDSEGARLSSPPLPGERIDSLTGDTSSRVAGDFSDLNDIFRDIPHFDQEDSGPQPEEVTSPMAPTSTSAATGAPGAETVTLLTSANLASSSSLSHHRRTAPAPPPPPVIRRPASTTQPQPVASTSSGPGTASEAESPQILVMKPTEGQGENKGPKIHTCEQCNKTFSRRSDLGRHMRIHTGERPFPCPEPGCGKTFIQRSALHVHQRVHTGEKPHFCEYPGCGKTFGDSSSLARHRRTHTGKRPYKCEDPLCDKTFTRRTTLTAHMRTHDPDWEPDPNIKYSFRDYKRPRITEEEMERNLQAIHHILSGGQADNVPETLFPGGSSDSGVRVSISVELAASLAEKAQRRVYEGDDEEGDEESEAELIGPHTSGIRGGGDDDEGDGMAVPLLEGVDGDDDVGIPIPLRTRKGKEPVGVVGVKRKR</sequence>
<keyword evidence="4" id="KW-0862">Zinc</keyword>
<dbReference type="PROSITE" id="PS50157">
    <property type="entry name" value="ZINC_FINGER_C2H2_2"/>
    <property type="match status" value="4"/>
</dbReference>
<feature type="compositionally biased region" description="Acidic residues" evidence="6">
    <location>
        <begin position="204"/>
        <end position="216"/>
    </location>
</feature>
<evidence type="ECO:0000256" key="6">
    <source>
        <dbReference type="SAM" id="MobiDB-lite"/>
    </source>
</evidence>
<dbReference type="InterPro" id="IPR013087">
    <property type="entry name" value="Znf_C2H2_type"/>
</dbReference>
<dbReference type="Gene3D" id="3.30.160.60">
    <property type="entry name" value="Classic Zinc Finger"/>
    <property type="match status" value="4"/>
</dbReference>
<dbReference type="SMART" id="SM00355">
    <property type="entry name" value="ZnF_C2H2"/>
    <property type="match status" value="4"/>
</dbReference>
<feature type="domain" description="C2H2-type" evidence="7">
    <location>
        <begin position="398"/>
        <end position="427"/>
    </location>
</feature>
<dbReference type="InterPro" id="IPR036236">
    <property type="entry name" value="Znf_C2H2_sf"/>
</dbReference>
<evidence type="ECO:0000313" key="9">
    <source>
        <dbReference type="Proteomes" id="UP001497453"/>
    </source>
</evidence>
<evidence type="ECO:0000256" key="3">
    <source>
        <dbReference type="ARBA" id="ARBA00022771"/>
    </source>
</evidence>
<evidence type="ECO:0000313" key="8">
    <source>
        <dbReference type="EMBL" id="CAL1705056.1"/>
    </source>
</evidence>
<feature type="compositionally biased region" description="Polar residues" evidence="6">
    <location>
        <begin position="327"/>
        <end position="348"/>
    </location>
</feature>
<feature type="domain" description="C2H2-type" evidence="7">
    <location>
        <begin position="370"/>
        <end position="397"/>
    </location>
</feature>
<gene>
    <name evidence="8" type="ORF">GFSPODELE1_LOCUS5256</name>
</gene>
<feature type="compositionally biased region" description="Polar residues" evidence="6">
    <location>
        <begin position="55"/>
        <end position="65"/>
    </location>
</feature>
<keyword evidence="3 5" id="KW-0863">Zinc-finger</keyword>
<protein>
    <recommendedName>
        <fullName evidence="7">C2H2-type domain-containing protein</fullName>
    </recommendedName>
</protein>
<keyword evidence="1" id="KW-0479">Metal-binding</keyword>
<reference evidence="9" key="1">
    <citation type="submission" date="2024-04" db="EMBL/GenBank/DDBJ databases">
        <authorList>
            <person name="Shaw F."/>
            <person name="Minotto A."/>
        </authorList>
    </citation>
    <scope>NUCLEOTIDE SEQUENCE [LARGE SCALE GENOMIC DNA]</scope>
</reference>
<keyword evidence="2" id="KW-0677">Repeat</keyword>
<accession>A0ABP1DB46</accession>
<feature type="compositionally biased region" description="Basic and acidic residues" evidence="6">
    <location>
        <begin position="158"/>
        <end position="168"/>
    </location>
</feature>
<dbReference type="Pfam" id="PF00096">
    <property type="entry name" value="zf-C2H2"/>
    <property type="match status" value="4"/>
</dbReference>
<feature type="region of interest" description="Disordered" evidence="6">
    <location>
        <begin position="559"/>
        <end position="636"/>
    </location>
</feature>
<feature type="region of interest" description="Disordered" evidence="6">
    <location>
        <begin position="23"/>
        <end position="66"/>
    </location>
</feature>
<proteinExistence type="predicted"/>
<feature type="region of interest" description="Disordered" evidence="6">
    <location>
        <begin position="91"/>
        <end position="124"/>
    </location>
</feature>
<evidence type="ECO:0000256" key="2">
    <source>
        <dbReference type="ARBA" id="ARBA00022737"/>
    </source>
</evidence>
<evidence type="ECO:0000259" key="7">
    <source>
        <dbReference type="PROSITE" id="PS50157"/>
    </source>
</evidence>
<feature type="domain" description="C2H2-type" evidence="7">
    <location>
        <begin position="428"/>
        <end position="457"/>
    </location>
</feature>
<evidence type="ECO:0000256" key="5">
    <source>
        <dbReference type="PROSITE-ProRule" id="PRU00042"/>
    </source>
</evidence>
<feature type="compositionally biased region" description="Basic and acidic residues" evidence="6">
    <location>
        <begin position="101"/>
        <end position="114"/>
    </location>
</feature>
<dbReference type="PANTHER" id="PTHR14003">
    <property type="entry name" value="TRANSCRIPTIONAL REPRESSOR PROTEIN YY"/>
    <property type="match status" value="1"/>
</dbReference>
<name>A0ABP1DB46_9APHY</name>
<dbReference type="PROSITE" id="PS00028">
    <property type="entry name" value="ZINC_FINGER_C2H2_1"/>
    <property type="match status" value="4"/>
</dbReference>
<dbReference type="EMBL" id="OZ037946">
    <property type="protein sequence ID" value="CAL1705056.1"/>
    <property type="molecule type" value="Genomic_DNA"/>
</dbReference>
<organism evidence="8 9">
    <name type="scientific">Somion occarium</name>
    <dbReference type="NCBI Taxonomy" id="3059160"/>
    <lineage>
        <taxon>Eukaryota</taxon>
        <taxon>Fungi</taxon>
        <taxon>Dikarya</taxon>
        <taxon>Basidiomycota</taxon>
        <taxon>Agaricomycotina</taxon>
        <taxon>Agaricomycetes</taxon>
        <taxon>Polyporales</taxon>
        <taxon>Cerrenaceae</taxon>
        <taxon>Somion</taxon>
    </lineage>
</organism>
<keyword evidence="9" id="KW-1185">Reference proteome</keyword>